<name>A0A6A6G7Z9_9PEZI</name>
<dbReference type="CDD" id="cd03244">
    <property type="entry name" value="ABCC_MRP_domain2"/>
    <property type="match status" value="1"/>
</dbReference>
<dbReference type="GO" id="GO:0005524">
    <property type="term" value="F:ATP binding"/>
    <property type="evidence" value="ECO:0007669"/>
    <property type="project" value="UniProtKB-KW"/>
</dbReference>
<dbReference type="InterPro" id="IPR011527">
    <property type="entry name" value="ABC1_TM_dom"/>
</dbReference>
<keyword evidence="2" id="KW-0813">Transport</keyword>
<feature type="transmembrane region" description="Helical" evidence="10">
    <location>
        <begin position="370"/>
        <end position="390"/>
    </location>
</feature>
<dbReference type="InterPro" id="IPR017871">
    <property type="entry name" value="ABC_transporter-like_CS"/>
</dbReference>
<feature type="compositionally biased region" description="Basic and acidic residues" evidence="9">
    <location>
        <begin position="613"/>
        <end position="622"/>
    </location>
</feature>
<evidence type="ECO:0000256" key="8">
    <source>
        <dbReference type="SAM" id="Coils"/>
    </source>
</evidence>
<dbReference type="EMBL" id="ML992509">
    <property type="protein sequence ID" value="KAF2221794.1"/>
    <property type="molecule type" value="Genomic_DNA"/>
</dbReference>
<feature type="compositionally biased region" description="Low complexity" evidence="9">
    <location>
        <begin position="623"/>
        <end position="635"/>
    </location>
</feature>
<dbReference type="SMART" id="SM00382">
    <property type="entry name" value="AAA"/>
    <property type="match status" value="2"/>
</dbReference>
<feature type="transmembrane region" description="Helical" evidence="10">
    <location>
        <begin position="949"/>
        <end position="974"/>
    </location>
</feature>
<keyword evidence="3 10" id="KW-0812">Transmembrane</keyword>
<evidence type="ECO:0000256" key="5">
    <source>
        <dbReference type="ARBA" id="ARBA00022840"/>
    </source>
</evidence>
<dbReference type="FunFam" id="1.20.1560.10:FF:000010">
    <property type="entry name" value="Multidrug resistance-associated ABC transporter"/>
    <property type="match status" value="1"/>
</dbReference>
<evidence type="ECO:0000256" key="3">
    <source>
        <dbReference type="ARBA" id="ARBA00022692"/>
    </source>
</evidence>
<feature type="region of interest" description="Disordered" evidence="9">
    <location>
        <begin position="298"/>
        <end position="346"/>
    </location>
</feature>
<feature type="transmembrane region" description="Helical" evidence="10">
    <location>
        <begin position="1138"/>
        <end position="1156"/>
    </location>
</feature>
<feature type="compositionally biased region" description="Basic and acidic residues" evidence="9">
    <location>
        <begin position="581"/>
        <end position="606"/>
    </location>
</feature>
<dbReference type="InterPro" id="IPR003593">
    <property type="entry name" value="AAA+_ATPase"/>
</dbReference>
<feature type="region of interest" description="Disordered" evidence="9">
    <location>
        <begin position="1"/>
        <end position="99"/>
    </location>
</feature>
<feature type="domain" description="ABC transmembrane type-1" evidence="12">
    <location>
        <begin position="200"/>
        <end position="538"/>
    </location>
</feature>
<feature type="domain" description="ABC transporter" evidence="11">
    <location>
        <begin position="1225"/>
        <end position="1466"/>
    </location>
</feature>
<dbReference type="SUPFAM" id="SSF90123">
    <property type="entry name" value="ABC transporter transmembrane region"/>
    <property type="match status" value="2"/>
</dbReference>
<feature type="region of interest" description="Disordered" evidence="9">
    <location>
        <begin position="853"/>
        <end position="881"/>
    </location>
</feature>
<keyword evidence="14" id="KW-1185">Reference proteome</keyword>
<evidence type="ECO:0000313" key="13">
    <source>
        <dbReference type="EMBL" id="KAF2221794.1"/>
    </source>
</evidence>
<feature type="compositionally biased region" description="Polar residues" evidence="9">
    <location>
        <begin position="71"/>
        <end position="85"/>
    </location>
</feature>
<evidence type="ECO:0000256" key="2">
    <source>
        <dbReference type="ARBA" id="ARBA00022448"/>
    </source>
</evidence>
<dbReference type="PROSITE" id="PS00211">
    <property type="entry name" value="ABC_TRANSPORTER_1"/>
    <property type="match status" value="2"/>
</dbReference>
<feature type="transmembrane region" description="Helical" evidence="10">
    <location>
        <begin position="914"/>
        <end position="937"/>
    </location>
</feature>
<dbReference type="CDD" id="cd18606">
    <property type="entry name" value="ABC_6TM_YOR1_D2_like"/>
    <property type="match status" value="1"/>
</dbReference>
<dbReference type="GO" id="GO:0016887">
    <property type="term" value="F:ATP hydrolysis activity"/>
    <property type="evidence" value="ECO:0007669"/>
    <property type="project" value="InterPro"/>
</dbReference>
<dbReference type="InterPro" id="IPR027417">
    <property type="entry name" value="P-loop_NTPase"/>
</dbReference>
<feature type="transmembrane region" description="Helical" evidence="10">
    <location>
        <begin position="396"/>
        <end position="414"/>
    </location>
</feature>
<dbReference type="Proteomes" id="UP000799538">
    <property type="component" value="Unassembled WGS sequence"/>
</dbReference>
<evidence type="ECO:0000259" key="12">
    <source>
        <dbReference type="PROSITE" id="PS50929"/>
    </source>
</evidence>
<feature type="domain" description="ABC transporter" evidence="11">
    <location>
        <begin position="631"/>
        <end position="851"/>
    </location>
</feature>
<dbReference type="PROSITE" id="PS50929">
    <property type="entry name" value="ABC_TM1F"/>
    <property type="match status" value="2"/>
</dbReference>
<feature type="coiled-coil region" evidence="8">
    <location>
        <begin position="1478"/>
        <end position="1527"/>
    </location>
</feature>
<evidence type="ECO:0000259" key="11">
    <source>
        <dbReference type="PROSITE" id="PS50893"/>
    </source>
</evidence>
<dbReference type="InterPro" id="IPR050173">
    <property type="entry name" value="ABC_transporter_C-like"/>
</dbReference>
<dbReference type="Pfam" id="PF00664">
    <property type="entry name" value="ABC_membrane"/>
    <property type="match status" value="2"/>
</dbReference>
<dbReference type="OrthoDB" id="6500128at2759"/>
<protein>
    <submittedName>
        <fullName evidence="13">ABC multidrug transporter</fullName>
    </submittedName>
</protein>
<gene>
    <name evidence="13" type="ORF">BDZ85DRAFT_314019</name>
</gene>
<dbReference type="GO" id="GO:0016020">
    <property type="term" value="C:membrane"/>
    <property type="evidence" value="ECO:0007669"/>
    <property type="project" value="UniProtKB-SubCell"/>
</dbReference>
<feature type="compositionally biased region" description="Basic residues" evidence="9">
    <location>
        <begin position="871"/>
        <end position="881"/>
    </location>
</feature>
<keyword evidence="8" id="KW-0175">Coiled coil</keyword>
<dbReference type="CDD" id="cd03250">
    <property type="entry name" value="ABCC_MRP_domain1"/>
    <property type="match status" value="1"/>
</dbReference>
<dbReference type="InterPro" id="IPR003439">
    <property type="entry name" value="ABC_transporter-like_ATP-bd"/>
</dbReference>
<accession>A0A6A6G7Z9</accession>
<dbReference type="FunFam" id="3.40.50.300:FF:000565">
    <property type="entry name" value="ABC bile acid transporter"/>
    <property type="match status" value="1"/>
</dbReference>
<feature type="compositionally biased region" description="Basic and acidic residues" evidence="9">
    <location>
        <begin position="42"/>
        <end position="51"/>
    </location>
</feature>
<feature type="transmembrane region" description="Helical" evidence="10">
    <location>
        <begin position="478"/>
        <end position="500"/>
    </location>
</feature>
<dbReference type="GO" id="GO:0140359">
    <property type="term" value="F:ABC-type transporter activity"/>
    <property type="evidence" value="ECO:0007669"/>
    <property type="project" value="InterPro"/>
</dbReference>
<feature type="domain" description="ABC transmembrane type-1" evidence="12">
    <location>
        <begin position="914"/>
        <end position="1189"/>
    </location>
</feature>
<dbReference type="PANTHER" id="PTHR24223">
    <property type="entry name" value="ATP-BINDING CASSETTE SUB-FAMILY C"/>
    <property type="match status" value="1"/>
</dbReference>
<reference evidence="14" key="1">
    <citation type="journal article" date="2020" name="Stud. Mycol.">
        <title>101 Dothideomycetes genomes: A test case for predicting lifestyles and emergence of pathogens.</title>
        <authorList>
            <person name="Haridas S."/>
            <person name="Albert R."/>
            <person name="Binder M."/>
            <person name="Bloem J."/>
            <person name="LaButti K."/>
            <person name="Salamov A."/>
            <person name="Andreopoulos B."/>
            <person name="Baker S."/>
            <person name="Barry K."/>
            <person name="Bills G."/>
            <person name="Bluhm B."/>
            <person name="Cannon C."/>
            <person name="Castanera R."/>
            <person name="Culley D."/>
            <person name="Daum C."/>
            <person name="Ezra D."/>
            <person name="Gonzalez J."/>
            <person name="Henrissat B."/>
            <person name="Kuo A."/>
            <person name="Liang C."/>
            <person name="Lipzen A."/>
            <person name="Lutzoni F."/>
            <person name="Magnuson J."/>
            <person name="Mondo S."/>
            <person name="Nolan M."/>
            <person name="Ohm R."/>
            <person name="Pangilinan J."/>
            <person name="Park H.-J."/>
            <person name="Ramirez L."/>
            <person name="Alfaro M."/>
            <person name="Sun H."/>
            <person name="Tritt A."/>
            <person name="Yoshinaga Y."/>
            <person name="Zwiers L.-H."/>
            <person name="Turgeon B."/>
            <person name="Goodwin S."/>
            <person name="Spatafora J."/>
            <person name="Crous P."/>
            <person name="Grigoriev I."/>
        </authorList>
    </citation>
    <scope>NUCLEOTIDE SEQUENCE [LARGE SCALE GENOMIC DNA]</scope>
    <source>
        <strain evidence="14">CECT 20119</strain>
    </source>
</reference>
<sequence length="1530" mass="171172">MAAPGAPIPEKVWASDDRNPPPEAGTEGRPAEVFERIATGSEYEKPRREPAEEVDLVLEEARSTRRDPLSRTASNWTGTSASSIAETPDPKDLDPKKRSWTHRINPFKSKYPPPIPKEKEISHEYQAGFWNRLIFQWMTPIMDTGYQRPLEDKDIWMVNPERSADVLADKLMTSFKVRKERGDKNYLRMALYDTVKKEFLVGGACQLVASTLQILGPFTLRFLIAFATEAYVAQQRGLPAPDIGHGIGLVVGITLMQAVQSLSTNHFLYRGMTVGGQLRAALIVVIFDKSMRISGRARAGGKSFEKPPEAVRPGSEDEKSWFKKHLPKSKKKDTPKDKAGVSGDGQGWSNGRIVNLMSTDTYRVDQASGWFHMIWSAPLGIILTLILLLVNLSYSALAGFALIVIAMPLLGRSVKSLFARRKKINKITDQRVGLTQEILSGVRFVKFFGWETSFLDRLAQIRKSEITKVQVVLSIRNAIMAVGMSMPIFAAMLAFITYSLTSATNGLVPARIFSSLALFNSLRLPLNFLPLVIGQVVDASASIQRIEEFLNAEEAEDSAEWDHDAKDAIAIKDASFTWERTQTRENEDGDKKDDAKHKGEAKPELKARKKAEKLKAAEKDLSDQTSSSESDTTSEVSKEEEKPFEIKDIDLNVGRNELIAIIGPVGSGKSSLLGALAGDMRRSQGHVTLGATRAFCPQYAWIQNATVKENIIFGKEYKRRWYNEVVDACALRPDLEMLPAGDMTEIGERGITVSGGQKQRLNIARAIYFDADIILMDDPLSAVDAHVGRHIMDNAICGLLKDKCRVLATHQLHVLHRCDRIVMMSEGRISKIDTFDNLMAGDEEFQHLMATTANEEKKKDGEDEEVDAKKPKQKTKHKKGKSLMQVEERAVDSVQWSIYGAYIKSSGTWLSAPIVLSLLVIAQGSNIVTSLWLSWWTSNKWGLSNGQYIGVYAGFGVLQALLLFAFSVTLTVFGTNSSKVMLHRAVTRVLRAPMSFFDTTPLGRITNRFSKDVDTMDNTLTDAFRMFFLTAAAIISVFILIIAYFYYFAIALGPLFILFLFSSSYYRASAREIKRHESVMRSVVFSRFSEAVSGVATIRAYGLQTQFSNSVREATDIMDGAYFLTFSNQRWLSMRLDVIGNLLVFTTGILVVTSRFNVDPSIGGLVLSYILTIVQMIQFVVRQLAEVENNMNSAERIHYYGTELEEEAPLHTVDVRPSWPEKGEIAFQNVSMRYRPELPLVLKDLTLHVQPGERIGVVGRTGAGKSTIMSTLFRLTELASGSITIDGLDISKIGLADLRSRLSIIPQDPTLFRGTIRSNLDPFNQHSDLELWSALRQADLVGANQELTDRSSSARIHLDAPVEEEGLNFSLGQRQLMALARALVRNSRIIVCDEATSSVDFETDAKIQKTIQEGFRGRTLLCIAHRLKTIIGYDRIVVMDQGGIAECASPWELYKARGVFWGMCQRSGIGEGEFRKDIGELEGEVVEEKREVVEEKREVVEEKREVVEEKREVVEEKRVEREEEEGEKRE</sequence>
<keyword evidence="4" id="KW-0547">Nucleotide-binding</keyword>
<keyword evidence="5" id="KW-0067">ATP-binding</keyword>
<evidence type="ECO:0000256" key="10">
    <source>
        <dbReference type="SAM" id="Phobius"/>
    </source>
</evidence>
<dbReference type="Gene3D" id="3.40.50.300">
    <property type="entry name" value="P-loop containing nucleotide triphosphate hydrolases"/>
    <property type="match status" value="2"/>
</dbReference>
<dbReference type="Pfam" id="PF00005">
    <property type="entry name" value="ABC_tran"/>
    <property type="match status" value="2"/>
</dbReference>
<feature type="compositionally biased region" description="Basic and acidic residues" evidence="9">
    <location>
        <begin position="88"/>
        <end position="97"/>
    </location>
</feature>
<dbReference type="Gene3D" id="1.20.1560.10">
    <property type="entry name" value="ABC transporter type 1, transmembrane domain"/>
    <property type="match status" value="2"/>
</dbReference>
<organism evidence="13 14">
    <name type="scientific">Elsinoe ampelina</name>
    <dbReference type="NCBI Taxonomy" id="302913"/>
    <lineage>
        <taxon>Eukaryota</taxon>
        <taxon>Fungi</taxon>
        <taxon>Dikarya</taxon>
        <taxon>Ascomycota</taxon>
        <taxon>Pezizomycotina</taxon>
        <taxon>Dothideomycetes</taxon>
        <taxon>Dothideomycetidae</taxon>
        <taxon>Myriangiales</taxon>
        <taxon>Elsinoaceae</taxon>
        <taxon>Elsinoe</taxon>
    </lineage>
</organism>
<evidence type="ECO:0000256" key="7">
    <source>
        <dbReference type="ARBA" id="ARBA00023136"/>
    </source>
</evidence>
<feature type="region of interest" description="Disordered" evidence="9">
    <location>
        <begin position="580"/>
        <end position="642"/>
    </location>
</feature>
<keyword evidence="7 10" id="KW-0472">Membrane</keyword>
<evidence type="ECO:0000313" key="14">
    <source>
        <dbReference type="Proteomes" id="UP000799538"/>
    </source>
</evidence>
<dbReference type="InterPro" id="IPR036640">
    <property type="entry name" value="ABC1_TM_sf"/>
</dbReference>
<feature type="compositionally biased region" description="Basic residues" evidence="9">
    <location>
        <begin position="322"/>
        <end position="331"/>
    </location>
</feature>
<evidence type="ECO:0000256" key="6">
    <source>
        <dbReference type="ARBA" id="ARBA00022989"/>
    </source>
</evidence>
<comment type="subcellular location">
    <subcellularLocation>
        <location evidence="1">Membrane</location>
        <topology evidence="1">Multi-pass membrane protein</topology>
    </subcellularLocation>
</comment>
<dbReference type="PANTHER" id="PTHR24223:SF464">
    <property type="entry name" value="ABC-TYPE TRANSPORTER CICA"/>
    <property type="match status" value="1"/>
</dbReference>
<dbReference type="PROSITE" id="PS50893">
    <property type="entry name" value="ABC_TRANSPORTER_2"/>
    <property type="match status" value="2"/>
</dbReference>
<evidence type="ECO:0000256" key="1">
    <source>
        <dbReference type="ARBA" id="ARBA00004141"/>
    </source>
</evidence>
<dbReference type="FunFam" id="3.40.50.300:FF:002040">
    <property type="entry name" value="ABC multidrug transporter (Eurofung)"/>
    <property type="match status" value="1"/>
</dbReference>
<evidence type="ECO:0000256" key="4">
    <source>
        <dbReference type="ARBA" id="ARBA00022741"/>
    </source>
</evidence>
<evidence type="ECO:0000256" key="9">
    <source>
        <dbReference type="SAM" id="MobiDB-lite"/>
    </source>
</evidence>
<feature type="compositionally biased region" description="Basic and acidic residues" evidence="9">
    <location>
        <begin position="303"/>
        <end position="321"/>
    </location>
</feature>
<proteinExistence type="predicted"/>
<dbReference type="SUPFAM" id="SSF52540">
    <property type="entry name" value="P-loop containing nucleoside triphosphate hydrolases"/>
    <property type="match status" value="2"/>
</dbReference>
<keyword evidence="6 10" id="KW-1133">Transmembrane helix</keyword>
<dbReference type="CDD" id="cd18597">
    <property type="entry name" value="ABC_6TM_YOR1_D1_like"/>
    <property type="match status" value="1"/>
</dbReference>
<feature type="compositionally biased region" description="Basic and acidic residues" evidence="9">
    <location>
        <begin position="59"/>
        <end position="69"/>
    </location>
</feature>
<feature type="transmembrane region" description="Helical" evidence="10">
    <location>
        <begin position="1026"/>
        <end position="1045"/>
    </location>
</feature>